<dbReference type="InterPro" id="IPR000651">
    <property type="entry name" value="Ras-like_Gua-exchang_fac_N"/>
</dbReference>
<evidence type="ECO:0000256" key="1">
    <source>
        <dbReference type="ARBA" id="ARBA00022658"/>
    </source>
</evidence>
<dbReference type="Gene3D" id="1.10.840.10">
    <property type="entry name" value="Ras guanine-nucleotide exchange factors catalytic domain"/>
    <property type="match status" value="1"/>
</dbReference>
<evidence type="ECO:0000259" key="5">
    <source>
        <dbReference type="PROSITE" id="PS50212"/>
    </source>
</evidence>
<dbReference type="PROSITE" id="PS50212">
    <property type="entry name" value="RASGEF_NTER"/>
    <property type="match status" value="1"/>
</dbReference>
<dbReference type="PANTHER" id="PTHR23113:SF368">
    <property type="entry name" value="CELL DIVISION CONTROL PROTEIN 25"/>
    <property type="match status" value="1"/>
</dbReference>
<dbReference type="EMBL" id="JAFCIX010000332">
    <property type="protein sequence ID" value="KAH6594589.1"/>
    <property type="molecule type" value="Genomic_DNA"/>
</dbReference>
<dbReference type="Pfam" id="PF00617">
    <property type="entry name" value="RasGEF"/>
    <property type="match status" value="1"/>
</dbReference>
<reference evidence="6 7" key="1">
    <citation type="submission" date="2021-02" db="EMBL/GenBank/DDBJ databases">
        <title>Variation within the Batrachochytrium salamandrivorans European outbreak.</title>
        <authorList>
            <person name="Kelly M."/>
            <person name="Pasmans F."/>
            <person name="Shea T.P."/>
            <person name="Munoz J.F."/>
            <person name="Carranza S."/>
            <person name="Cuomo C.A."/>
            <person name="Martel A."/>
        </authorList>
    </citation>
    <scope>NUCLEOTIDE SEQUENCE [LARGE SCALE GENOMIC DNA]</scope>
    <source>
        <strain evidence="6 7">AMFP18/2</strain>
    </source>
</reference>
<organism evidence="6 7">
    <name type="scientific">Batrachochytrium salamandrivorans</name>
    <dbReference type="NCBI Taxonomy" id="1357716"/>
    <lineage>
        <taxon>Eukaryota</taxon>
        <taxon>Fungi</taxon>
        <taxon>Fungi incertae sedis</taxon>
        <taxon>Chytridiomycota</taxon>
        <taxon>Chytridiomycota incertae sedis</taxon>
        <taxon>Chytridiomycetes</taxon>
        <taxon>Rhizophydiales</taxon>
        <taxon>Rhizophydiales incertae sedis</taxon>
        <taxon>Batrachochytrium</taxon>
    </lineage>
</organism>
<evidence type="ECO:0000313" key="6">
    <source>
        <dbReference type="EMBL" id="KAH6594589.1"/>
    </source>
</evidence>
<dbReference type="SUPFAM" id="SSF48366">
    <property type="entry name" value="Ras GEF"/>
    <property type="match status" value="1"/>
</dbReference>
<name>A0ABQ8F9Q5_9FUNG</name>
<feature type="region of interest" description="Disordered" evidence="3">
    <location>
        <begin position="439"/>
        <end position="473"/>
    </location>
</feature>
<comment type="caution">
    <text evidence="6">The sequence shown here is derived from an EMBL/GenBank/DDBJ whole genome shotgun (WGS) entry which is preliminary data.</text>
</comment>
<feature type="compositionally biased region" description="Polar residues" evidence="3">
    <location>
        <begin position="449"/>
        <end position="469"/>
    </location>
</feature>
<feature type="region of interest" description="Disordered" evidence="3">
    <location>
        <begin position="1014"/>
        <end position="1064"/>
    </location>
</feature>
<proteinExistence type="predicted"/>
<feature type="domain" description="N-terminal Ras-GEF" evidence="5">
    <location>
        <begin position="520"/>
        <end position="648"/>
    </location>
</feature>
<evidence type="ECO:0000256" key="2">
    <source>
        <dbReference type="PROSITE-ProRule" id="PRU00168"/>
    </source>
</evidence>
<feature type="compositionally biased region" description="Low complexity" evidence="3">
    <location>
        <begin position="377"/>
        <end position="397"/>
    </location>
</feature>
<dbReference type="InterPro" id="IPR023578">
    <property type="entry name" value="Ras_GEF_dom_sf"/>
</dbReference>
<dbReference type="PANTHER" id="PTHR23113">
    <property type="entry name" value="GUANINE NUCLEOTIDE EXCHANGE FACTOR"/>
    <property type="match status" value="1"/>
</dbReference>
<dbReference type="InterPro" id="IPR019804">
    <property type="entry name" value="Ras_G-nucl-exch_fac_CS"/>
</dbReference>
<dbReference type="InterPro" id="IPR008937">
    <property type="entry name" value="Ras-like_GEF"/>
</dbReference>
<keyword evidence="1 2" id="KW-0344">Guanine-nucleotide releasing factor</keyword>
<feature type="compositionally biased region" description="Polar residues" evidence="3">
    <location>
        <begin position="408"/>
        <end position="421"/>
    </location>
</feature>
<sequence length="1362" mass="149267">MPSTATIHYPQVPAETLAYAAGHTDALYGNGQMLPDIDTLDLPLLTRGYLFPVHAATLTTTTQQPPAYVYINLMSLDLLDAGKLRISSFGIHHIFKYSYSQERSSFSFTFLDQEGFQSDYRFISVHAYDIFQTLGHIISIIIRLNQQSLDSKSSAAAAADLHNQVLDTPSGPLFPALSSSQSIPQPISQMRLQSFQHQPQITPATPPQPQPIASRRLHPNLATLKQMLSTRLSTQAVVAPTSSDRVSLDSPQKDGSFFLFLSGISGFGSPAAAGNGTSESSNRSPYRQYIDKDQPQRSRNWFVRRAKSTSNFGVPDKVATAPHSKKLSSISTSNLADHRDIYSISCTHPTAIHQVEPLSAANSISFSASSLVAVPPSPLLTPESDSRSSSSPPSTRPHALDPSGDVSCRTQKPSQGSPISRRSSDMRAAMLSNVQVVGSPSHLPGMYLSPQSPSRLKKNTTQETNVQNQRARRAHTIQPLPGSQTNSSENLLQSMDDPLRPLRVLDENNKEILLRATINGEIQPVAGTVKALVDCLYTEPLSAYADVFLLTFRLFTTPAEILQLLIIQYSNLQKSPSDIVLPITTSTQLPVVLMHRIFSFVKKWVTQYRYDFADPLVERILGTFLEIVEAANNKAYVNSLLAIINSDCSTNLYPLPSLASTLERQSICESMDLAELQDVIKSQFDVLHSSAKDIARSLTLRDWTMFKAIHLSEFVHFIAPDSYFDTQNDTKEARTINLTAFIQRFNQIGFWVATTVCSYSDLKQRTRALSKLIRVAQHCFSFGNFNTCMAIFSGLNTSPVLRLKRTFEGLSLRVSALYAELERCFDFQNNYKAYRDIEDKSHFATIPFLGLIIKDLSGMKEVYAKRLPNGLINFEKHWELFRRLLCVTSNQSWPYIIEPTPDESVVSAKDDIHAFEDSEPMPFSEATGYQGLLMPLQDQKSGDLRPCSFSSMSRMHAHVLPYLSQEQLTLISRELEPTEEADAPVVEESRLESRGSGFFASLFETLTHSSTLTRRRRSSICSSDSDSDAGLYMRTGSGSRNSSSQSTLLSHPSPPLMGSLSSSGTSAITLPQRLRLMRRPISLANLKFNAGALPISNAKGGGGSGGASPLPLYSQSPSVSPPSNMYSLSSSQILSSSVSSGSISLETSSTPQQCISPLLGREPSAMQLFTDAASDVAMPPLWSSSSSTPPLCPSPPASLPSLSAGVFVPQTLFSRSSLTSSASCSSESPLRRTLTGTPSLSLPIVQLPTTLILPMTQPTLMEQSNLSISSSLDSYIDFSEALDKPEQEAISPATVDHWDTVATLPNDNESEVLPVPITPVMMEAQATVVSVEFGDPRLWPQRRLSQPVIILTEGQAAELELK</sequence>
<feature type="domain" description="Ras-GEF" evidence="4">
    <location>
        <begin position="690"/>
        <end position="924"/>
    </location>
</feature>
<dbReference type="Pfam" id="PF00618">
    <property type="entry name" value="RasGEF_N"/>
    <property type="match status" value="1"/>
</dbReference>
<dbReference type="SMART" id="SM00229">
    <property type="entry name" value="RasGEFN"/>
    <property type="match status" value="1"/>
</dbReference>
<gene>
    <name evidence="6" type="ORF">BASA50_006538</name>
</gene>
<dbReference type="PROSITE" id="PS50009">
    <property type="entry name" value="RASGEF_CAT"/>
    <property type="match status" value="1"/>
</dbReference>
<dbReference type="PROSITE" id="PS00720">
    <property type="entry name" value="RASGEF"/>
    <property type="match status" value="1"/>
</dbReference>
<dbReference type="Proteomes" id="UP001648503">
    <property type="component" value="Unassembled WGS sequence"/>
</dbReference>
<feature type="region of interest" description="Disordered" evidence="3">
    <location>
        <begin position="270"/>
        <end position="299"/>
    </location>
</feature>
<evidence type="ECO:0000256" key="3">
    <source>
        <dbReference type="SAM" id="MobiDB-lite"/>
    </source>
</evidence>
<feature type="region of interest" description="Disordered" evidence="3">
    <location>
        <begin position="312"/>
        <end position="332"/>
    </location>
</feature>
<dbReference type="CDD" id="cd06224">
    <property type="entry name" value="REM"/>
    <property type="match status" value="1"/>
</dbReference>
<evidence type="ECO:0000259" key="4">
    <source>
        <dbReference type="PROSITE" id="PS50009"/>
    </source>
</evidence>
<accession>A0ABQ8F9Q5</accession>
<feature type="region of interest" description="Disordered" evidence="3">
    <location>
        <begin position="377"/>
        <end position="424"/>
    </location>
</feature>
<dbReference type="Gene3D" id="1.20.870.10">
    <property type="entry name" value="Son of sevenless (SoS) protein Chain: S domain 1"/>
    <property type="match status" value="1"/>
</dbReference>
<dbReference type="InterPro" id="IPR001895">
    <property type="entry name" value="RASGEF_cat_dom"/>
</dbReference>
<evidence type="ECO:0000313" key="7">
    <source>
        <dbReference type="Proteomes" id="UP001648503"/>
    </source>
</evidence>
<feature type="region of interest" description="Disordered" evidence="3">
    <location>
        <begin position="1101"/>
        <end position="1126"/>
    </location>
</feature>
<protein>
    <recommendedName>
        <fullName evidence="8">Ras-GEF domain-containing protein</fullName>
    </recommendedName>
</protein>
<feature type="compositionally biased region" description="Low complexity" evidence="3">
    <location>
        <begin position="1037"/>
        <end position="1064"/>
    </location>
</feature>
<dbReference type="CDD" id="cd00155">
    <property type="entry name" value="RasGEF"/>
    <property type="match status" value="1"/>
</dbReference>
<evidence type="ECO:0008006" key="8">
    <source>
        <dbReference type="Google" id="ProtNLM"/>
    </source>
</evidence>
<feature type="compositionally biased region" description="Polar residues" evidence="3">
    <location>
        <begin position="275"/>
        <end position="285"/>
    </location>
</feature>
<dbReference type="InterPro" id="IPR036964">
    <property type="entry name" value="RASGEF_cat_dom_sf"/>
</dbReference>
<dbReference type="SMART" id="SM00147">
    <property type="entry name" value="RasGEF"/>
    <property type="match status" value="1"/>
</dbReference>
<keyword evidence="7" id="KW-1185">Reference proteome</keyword>